<dbReference type="AlphaFoldDB" id="A0A348WGU5"/>
<dbReference type="Proteomes" id="UP000264719">
    <property type="component" value="Unassembled WGS sequence"/>
</dbReference>
<sequence>MTAVIRTVLTVAALGLSASWLSAQAQGTQVAFGASPHSRDLPVEVTAETLSVDQKDGTAIFTGDVLIAQGDMRLSAPWVKVHYQEGQSEIEKLEAKEGVTLVSGADAAEARQADYNVSTGIITMDGDVLLVQGPSAITGDQMFVDTVAGTARMAGRVKTVLQPQSRGQ</sequence>
<evidence type="ECO:0000313" key="5">
    <source>
        <dbReference type="Proteomes" id="UP000264719"/>
    </source>
</evidence>
<accession>A0A348WGU5</accession>
<keyword evidence="1 2" id="KW-0732">Signal</keyword>
<dbReference type="Gene3D" id="2.60.450.10">
    <property type="entry name" value="Lipopolysaccharide (LPS) transport protein A like domain"/>
    <property type="match status" value="1"/>
</dbReference>
<gene>
    <name evidence="4" type="ORF">DCS45_18050</name>
</gene>
<dbReference type="GO" id="GO:0017089">
    <property type="term" value="F:glycolipid transfer activity"/>
    <property type="evidence" value="ECO:0007669"/>
    <property type="project" value="TreeGrafter"/>
</dbReference>
<dbReference type="PANTHER" id="PTHR36504">
    <property type="entry name" value="LIPOPOLYSACCHARIDE EXPORT SYSTEM PROTEIN LPTA"/>
    <property type="match status" value="1"/>
</dbReference>
<dbReference type="InterPro" id="IPR052037">
    <property type="entry name" value="LPS_export_LptA"/>
</dbReference>
<comment type="caution">
    <text evidence="4">The sequence shown here is derived from an EMBL/GenBank/DDBJ whole genome shotgun (WGS) entry which is preliminary data.</text>
</comment>
<evidence type="ECO:0000259" key="3">
    <source>
        <dbReference type="Pfam" id="PF03968"/>
    </source>
</evidence>
<feature type="domain" description="Organic solvent tolerance-like N-terminal" evidence="3">
    <location>
        <begin position="44"/>
        <end position="148"/>
    </location>
</feature>
<feature type="signal peptide" evidence="2">
    <location>
        <begin position="1"/>
        <end position="25"/>
    </location>
</feature>
<dbReference type="EMBL" id="DMVW01000173">
    <property type="protein sequence ID" value="HAR53757.1"/>
    <property type="molecule type" value="Genomic_DNA"/>
</dbReference>
<organism evidence="4 5">
    <name type="scientific">Roseovarius nubinhibens</name>
    <dbReference type="NCBI Taxonomy" id="314263"/>
    <lineage>
        <taxon>Bacteria</taxon>
        <taxon>Pseudomonadati</taxon>
        <taxon>Pseudomonadota</taxon>
        <taxon>Alphaproteobacteria</taxon>
        <taxon>Rhodobacterales</taxon>
        <taxon>Roseobacteraceae</taxon>
        <taxon>Roseovarius</taxon>
    </lineage>
</organism>
<evidence type="ECO:0000313" key="4">
    <source>
        <dbReference type="EMBL" id="HAR53757.1"/>
    </source>
</evidence>
<reference evidence="4 5" key="1">
    <citation type="journal article" date="2018" name="Nat. Biotechnol.">
        <title>A standardized bacterial taxonomy based on genome phylogeny substantially revises the tree of life.</title>
        <authorList>
            <person name="Parks D.H."/>
            <person name="Chuvochina M."/>
            <person name="Waite D.W."/>
            <person name="Rinke C."/>
            <person name="Skarshewski A."/>
            <person name="Chaumeil P.A."/>
            <person name="Hugenholtz P."/>
        </authorList>
    </citation>
    <scope>NUCLEOTIDE SEQUENCE [LARGE SCALE GENOMIC DNA]</scope>
    <source>
        <strain evidence="4">UBA9169</strain>
    </source>
</reference>
<dbReference type="GO" id="GO:0015920">
    <property type="term" value="P:lipopolysaccharide transport"/>
    <property type="evidence" value="ECO:0007669"/>
    <property type="project" value="TreeGrafter"/>
</dbReference>
<dbReference type="InterPro" id="IPR005653">
    <property type="entry name" value="OstA-like_N"/>
</dbReference>
<name>A0A348WGU5_9RHOB</name>
<feature type="chain" id="PRO_5016989687" evidence="2">
    <location>
        <begin position="26"/>
        <end position="168"/>
    </location>
</feature>
<proteinExistence type="predicted"/>
<dbReference type="GO" id="GO:0030288">
    <property type="term" value="C:outer membrane-bounded periplasmic space"/>
    <property type="evidence" value="ECO:0007669"/>
    <property type="project" value="TreeGrafter"/>
</dbReference>
<evidence type="ECO:0000256" key="2">
    <source>
        <dbReference type="SAM" id="SignalP"/>
    </source>
</evidence>
<evidence type="ECO:0000256" key="1">
    <source>
        <dbReference type="ARBA" id="ARBA00022729"/>
    </source>
</evidence>
<dbReference type="Pfam" id="PF03968">
    <property type="entry name" value="LptD_N"/>
    <property type="match status" value="1"/>
</dbReference>
<dbReference type="GO" id="GO:0009279">
    <property type="term" value="C:cell outer membrane"/>
    <property type="evidence" value="ECO:0007669"/>
    <property type="project" value="TreeGrafter"/>
</dbReference>
<dbReference type="PANTHER" id="PTHR36504:SF1">
    <property type="entry name" value="LIPOPOLYSACCHARIDE EXPORT SYSTEM PROTEIN LPTA"/>
    <property type="match status" value="1"/>
</dbReference>
<protein>
    <submittedName>
        <fullName evidence="4">Lipopolysaccharide transport periplasmic protein LptA</fullName>
    </submittedName>
</protein>
<dbReference type="RefSeq" id="WP_339851312.1">
    <property type="nucleotide sequence ID" value="NZ_CAXAXR010000001.1"/>
</dbReference>